<feature type="transmembrane region" description="Helical" evidence="8">
    <location>
        <begin position="316"/>
        <end position="334"/>
    </location>
</feature>
<dbReference type="FunFam" id="1.20.1720.10:FF:000004">
    <property type="entry name" value="EmrB/QacA family drug resistance transporter"/>
    <property type="match status" value="1"/>
</dbReference>
<gene>
    <name evidence="10" type="ORF">SAMN05216377_11959</name>
</gene>
<evidence type="ECO:0000256" key="4">
    <source>
        <dbReference type="ARBA" id="ARBA00022475"/>
    </source>
</evidence>
<comment type="subcellular location">
    <subcellularLocation>
        <location evidence="1">Cell membrane</location>
        <topology evidence="1">Multi-pass membrane protein</topology>
    </subcellularLocation>
</comment>
<dbReference type="InterPro" id="IPR036259">
    <property type="entry name" value="MFS_trans_sf"/>
</dbReference>
<dbReference type="InterPro" id="IPR020846">
    <property type="entry name" value="MFS_dom"/>
</dbReference>
<feature type="transmembrane region" description="Helical" evidence="8">
    <location>
        <begin position="24"/>
        <end position="49"/>
    </location>
</feature>
<dbReference type="PANTHER" id="PTHR23501">
    <property type="entry name" value="MAJOR FACILITATOR SUPERFAMILY"/>
    <property type="match status" value="1"/>
</dbReference>
<dbReference type="Proteomes" id="UP000198967">
    <property type="component" value="Unassembled WGS sequence"/>
</dbReference>
<feature type="transmembrane region" description="Helical" evidence="8">
    <location>
        <begin position="150"/>
        <end position="168"/>
    </location>
</feature>
<dbReference type="InterPro" id="IPR001958">
    <property type="entry name" value="Tet-R_TetA/multi-R_MdtG-like"/>
</dbReference>
<dbReference type="PANTHER" id="PTHR23501:SF197">
    <property type="entry name" value="COMD"/>
    <property type="match status" value="1"/>
</dbReference>
<dbReference type="GO" id="GO:0005886">
    <property type="term" value="C:plasma membrane"/>
    <property type="evidence" value="ECO:0007669"/>
    <property type="project" value="UniProtKB-SubCell"/>
</dbReference>
<organism evidence="10 11">
    <name type="scientific">Pseudonocardia oroxyli</name>
    <dbReference type="NCBI Taxonomy" id="366584"/>
    <lineage>
        <taxon>Bacteria</taxon>
        <taxon>Bacillati</taxon>
        <taxon>Actinomycetota</taxon>
        <taxon>Actinomycetes</taxon>
        <taxon>Pseudonocardiales</taxon>
        <taxon>Pseudonocardiaceae</taxon>
        <taxon>Pseudonocardia</taxon>
    </lineage>
</organism>
<feature type="transmembrane region" description="Helical" evidence="8">
    <location>
        <begin position="280"/>
        <end position="304"/>
    </location>
</feature>
<evidence type="ECO:0000256" key="7">
    <source>
        <dbReference type="ARBA" id="ARBA00023136"/>
    </source>
</evidence>
<dbReference type="GO" id="GO:0022857">
    <property type="term" value="F:transmembrane transporter activity"/>
    <property type="evidence" value="ECO:0007669"/>
    <property type="project" value="InterPro"/>
</dbReference>
<comment type="similarity">
    <text evidence="2">Belongs to the major facilitator superfamily. TCR/Tet family.</text>
</comment>
<evidence type="ECO:0000256" key="5">
    <source>
        <dbReference type="ARBA" id="ARBA00022692"/>
    </source>
</evidence>
<reference evidence="10 11" key="1">
    <citation type="submission" date="2016-10" db="EMBL/GenBank/DDBJ databases">
        <authorList>
            <person name="de Groot N.N."/>
        </authorList>
    </citation>
    <scope>NUCLEOTIDE SEQUENCE [LARGE SCALE GENOMIC DNA]</scope>
    <source>
        <strain evidence="10 11">CGMCC 4.3143</strain>
    </source>
</reference>
<dbReference type="Gene3D" id="1.20.1250.20">
    <property type="entry name" value="MFS general substrate transporter like domains"/>
    <property type="match status" value="1"/>
</dbReference>
<dbReference type="NCBIfam" id="TIGR00711">
    <property type="entry name" value="efflux_EmrB"/>
    <property type="match status" value="1"/>
</dbReference>
<feature type="transmembrane region" description="Helical" evidence="8">
    <location>
        <begin position="239"/>
        <end position="260"/>
    </location>
</feature>
<feature type="transmembrane region" description="Helical" evidence="8">
    <location>
        <begin position="61"/>
        <end position="80"/>
    </location>
</feature>
<dbReference type="STRING" id="366584.SAMN05216377_11959"/>
<feature type="transmembrane region" description="Helical" evidence="8">
    <location>
        <begin position="346"/>
        <end position="368"/>
    </location>
</feature>
<feature type="domain" description="Major facilitator superfamily (MFS) profile" evidence="9">
    <location>
        <begin position="27"/>
        <end position="506"/>
    </location>
</feature>
<feature type="transmembrane region" description="Helical" evidence="8">
    <location>
        <begin position="374"/>
        <end position="396"/>
    </location>
</feature>
<dbReference type="Pfam" id="PF07690">
    <property type="entry name" value="MFS_1"/>
    <property type="match status" value="1"/>
</dbReference>
<evidence type="ECO:0000256" key="2">
    <source>
        <dbReference type="ARBA" id="ARBA00007520"/>
    </source>
</evidence>
<feature type="transmembrane region" description="Helical" evidence="8">
    <location>
        <begin position="180"/>
        <end position="199"/>
    </location>
</feature>
<proteinExistence type="inferred from homology"/>
<evidence type="ECO:0000313" key="10">
    <source>
        <dbReference type="EMBL" id="SDH12673.1"/>
    </source>
</evidence>
<dbReference type="InterPro" id="IPR004638">
    <property type="entry name" value="EmrB-like"/>
</dbReference>
<feature type="transmembrane region" description="Helical" evidence="8">
    <location>
        <begin position="211"/>
        <end position="233"/>
    </location>
</feature>
<dbReference type="Gene3D" id="1.20.1720.10">
    <property type="entry name" value="Multidrug resistance protein D"/>
    <property type="match status" value="1"/>
</dbReference>
<feature type="transmembrane region" description="Helical" evidence="8">
    <location>
        <begin position="117"/>
        <end position="138"/>
    </location>
</feature>
<dbReference type="EMBL" id="FNBE01000019">
    <property type="protein sequence ID" value="SDH12673.1"/>
    <property type="molecule type" value="Genomic_DNA"/>
</dbReference>
<sequence length="523" mass="54463">MTQAVGRHRMPEPAFAQPRTPREIYTVMAGLMLAMLLAMLDNMIVGTAMPTIVGELGGLAHLSWVVTAYALATAVATPIWAKLGDLWGRKGVFMASIVVFLIGSATSGLAQNMGELIGFRALQGIGAGGLMVGAMAIIGDLVPPRDRGRYQGLMAAVMPIAFVGGPLLGGFLTDNFSWRWAFYINIPLGVLALVVIWFTMKLPVRRREARIDWRGAGLLAVAISSLTLLTSWGGTEYAWGSWQIVGLGVLAVVAAVLFVLAERTVAEPILPLGLFSSRNFTAAVVLTFLAGFAMFGAVTFLPQYQQIVQGASATDSGLLLLPLMAGMLVTSLAGGQFVTRTGHYRWLLIIGSFVMAGGLFLLSTMGVGTSTLTSSLFMVVLGVGMGFLMQTTMLVVQNSVEMKDMGAASGAATLFRTIGGSLGVSLLGTLYATRLESSLADQLGAAAGGQVAGGQLTPAMLAQLPAPIREAFQAAVASGVGSAFLWASVVALVAIVAAVVIRQVALRSAADSVAAHAPEPVAV</sequence>
<dbReference type="InterPro" id="IPR011701">
    <property type="entry name" value="MFS"/>
</dbReference>
<dbReference type="AlphaFoldDB" id="A0A1G7ZVK3"/>
<evidence type="ECO:0000313" key="11">
    <source>
        <dbReference type="Proteomes" id="UP000198967"/>
    </source>
</evidence>
<dbReference type="PROSITE" id="PS50850">
    <property type="entry name" value="MFS"/>
    <property type="match status" value="1"/>
</dbReference>
<dbReference type="SUPFAM" id="SSF103473">
    <property type="entry name" value="MFS general substrate transporter"/>
    <property type="match status" value="1"/>
</dbReference>
<feature type="transmembrane region" description="Helical" evidence="8">
    <location>
        <begin position="408"/>
        <end position="432"/>
    </location>
</feature>
<evidence type="ECO:0000256" key="1">
    <source>
        <dbReference type="ARBA" id="ARBA00004651"/>
    </source>
</evidence>
<evidence type="ECO:0000256" key="6">
    <source>
        <dbReference type="ARBA" id="ARBA00022989"/>
    </source>
</evidence>
<dbReference type="CDD" id="cd17502">
    <property type="entry name" value="MFS_Azr1_MDR_like"/>
    <property type="match status" value="1"/>
</dbReference>
<evidence type="ECO:0000256" key="3">
    <source>
        <dbReference type="ARBA" id="ARBA00022448"/>
    </source>
</evidence>
<keyword evidence="6 8" id="KW-1133">Transmembrane helix</keyword>
<dbReference type="RefSeq" id="WP_176921522.1">
    <property type="nucleotide sequence ID" value="NZ_FNBE01000019.1"/>
</dbReference>
<keyword evidence="4" id="KW-1003">Cell membrane</keyword>
<keyword evidence="3" id="KW-0813">Transport</keyword>
<feature type="transmembrane region" description="Helical" evidence="8">
    <location>
        <begin position="483"/>
        <end position="501"/>
    </location>
</feature>
<evidence type="ECO:0000259" key="9">
    <source>
        <dbReference type="PROSITE" id="PS50850"/>
    </source>
</evidence>
<name>A0A1G7ZVK3_PSEOR</name>
<evidence type="ECO:0000256" key="8">
    <source>
        <dbReference type="SAM" id="Phobius"/>
    </source>
</evidence>
<keyword evidence="7 8" id="KW-0472">Membrane</keyword>
<keyword evidence="5 8" id="KW-0812">Transmembrane</keyword>
<accession>A0A1G7ZVK3</accession>
<keyword evidence="11" id="KW-1185">Reference proteome</keyword>
<feature type="transmembrane region" description="Helical" evidence="8">
    <location>
        <begin position="92"/>
        <end position="111"/>
    </location>
</feature>
<dbReference type="PRINTS" id="PR01035">
    <property type="entry name" value="TCRTETA"/>
</dbReference>
<protein>
    <submittedName>
        <fullName evidence="10">Drug resistance transporter, EmrB/QacA subfamily</fullName>
    </submittedName>
</protein>